<evidence type="ECO:0000313" key="3">
    <source>
        <dbReference type="Proteomes" id="UP000466681"/>
    </source>
</evidence>
<reference evidence="2 3" key="1">
    <citation type="journal article" date="2019" name="Emerg. Microbes Infect.">
        <title>Comprehensive subspecies identification of 175 nontuberculous mycobacteria species based on 7547 genomic profiles.</title>
        <authorList>
            <person name="Matsumoto Y."/>
            <person name="Kinjo T."/>
            <person name="Motooka D."/>
            <person name="Nabeya D."/>
            <person name="Jung N."/>
            <person name="Uechi K."/>
            <person name="Horii T."/>
            <person name="Iida T."/>
            <person name="Fujita J."/>
            <person name="Nakamura S."/>
        </authorList>
    </citation>
    <scope>NUCLEOTIDE SEQUENCE [LARGE SCALE GENOMIC DNA]</scope>
    <source>
        <strain evidence="2 3">JCM 6375</strain>
    </source>
</reference>
<sequence>MPVLVWADTTEVGPLVDTFVTVPLVLVVVVSASSSTRWFPITLVGLVDEGLLVSSPGDEEFVVSTDVLSVPVPVSSARAIAPLLLQTRSPIESAQAPAAARKCVVSMILSVQQRSCR</sequence>
<keyword evidence="3" id="KW-1185">Reference proteome</keyword>
<gene>
    <name evidence="2" type="ORF">MMOR_45340</name>
</gene>
<evidence type="ECO:0000256" key="1">
    <source>
        <dbReference type="SAM" id="Phobius"/>
    </source>
</evidence>
<protein>
    <submittedName>
        <fullName evidence="2">Uncharacterized protein</fullName>
    </submittedName>
</protein>
<feature type="transmembrane region" description="Helical" evidence="1">
    <location>
        <begin position="12"/>
        <end position="32"/>
    </location>
</feature>
<dbReference type="Proteomes" id="UP000466681">
    <property type="component" value="Chromosome"/>
</dbReference>
<proteinExistence type="predicted"/>
<organism evidence="2 3">
    <name type="scientific">Mycolicibacterium moriokaense</name>
    <dbReference type="NCBI Taxonomy" id="39691"/>
    <lineage>
        <taxon>Bacteria</taxon>
        <taxon>Bacillati</taxon>
        <taxon>Actinomycetota</taxon>
        <taxon>Actinomycetes</taxon>
        <taxon>Mycobacteriales</taxon>
        <taxon>Mycobacteriaceae</taxon>
        <taxon>Mycolicibacterium</taxon>
    </lineage>
</organism>
<keyword evidence="1" id="KW-0812">Transmembrane</keyword>
<dbReference type="RefSeq" id="WP_083150320.1">
    <property type="nucleotide sequence ID" value="NZ_AP022560.1"/>
</dbReference>
<dbReference type="KEGG" id="mmor:MMOR_45340"/>
<evidence type="ECO:0000313" key="2">
    <source>
        <dbReference type="EMBL" id="BBX03598.1"/>
    </source>
</evidence>
<name>A0AAD1HDT2_9MYCO</name>
<dbReference type="AlphaFoldDB" id="A0AAD1HDT2"/>
<dbReference type="EMBL" id="AP022560">
    <property type="protein sequence ID" value="BBX03598.1"/>
    <property type="molecule type" value="Genomic_DNA"/>
</dbReference>
<accession>A0AAD1HDT2</accession>
<keyword evidence="1" id="KW-0472">Membrane</keyword>
<keyword evidence="1" id="KW-1133">Transmembrane helix</keyword>